<dbReference type="EMBL" id="FWWV01000030">
    <property type="protein sequence ID" value="SMB87208.1"/>
    <property type="molecule type" value="Genomic_DNA"/>
</dbReference>
<evidence type="ECO:0000256" key="6">
    <source>
        <dbReference type="ARBA" id="ARBA00022553"/>
    </source>
</evidence>
<keyword evidence="11" id="KW-0067">ATP-binding</keyword>
<evidence type="ECO:0000256" key="2">
    <source>
        <dbReference type="ARBA" id="ARBA00004236"/>
    </source>
</evidence>
<dbReference type="GO" id="GO:0000155">
    <property type="term" value="F:phosphorelay sensor kinase activity"/>
    <property type="evidence" value="ECO:0007669"/>
    <property type="project" value="InterPro"/>
</dbReference>
<organism evidence="17 18">
    <name type="scientific">Pasteurella testudinis DSM 23072</name>
    <dbReference type="NCBI Taxonomy" id="1122938"/>
    <lineage>
        <taxon>Bacteria</taxon>
        <taxon>Pseudomonadati</taxon>
        <taxon>Pseudomonadota</taxon>
        <taxon>Gammaproteobacteria</taxon>
        <taxon>Pasteurellales</taxon>
        <taxon>Pasteurellaceae</taxon>
        <taxon>Pasteurella</taxon>
    </lineage>
</organism>
<dbReference type="SMART" id="SM00388">
    <property type="entry name" value="HisKA"/>
    <property type="match status" value="1"/>
</dbReference>
<dbReference type="InterPro" id="IPR003594">
    <property type="entry name" value="HATPase_dom"/>
</dbReference>
<dbReference type="RefSeq" id="WP_084257476.1">
    <property type="nucleotide sequence ID" value="NZ_FWWV01000030.1"/>
</dbReference>
<evidence type="ECO:0000256" key="9">
    <source>
        <dbReference type="ARBA" id="ARBA00022741"/>
    </source>
</evidence>
<keyword evidence="9" id="KW-0547">Nucleotide-binding</keyword>
<accession>A0A1W1V1M5</accession>
<dbReference type="EC" id="2.7.13.3" evidence="3"/>
<comment type="subcellular location">
    <subcellularLocation>
        <location evidence="2">Cell membrane</location>
    </subcellularLocation>
</comment>
<keyword evidence="18" id="KW-1185">Reference proteome</keyword>
<evidence type="ECO:0000256" key="13">
    <source>
        <dbReference type="ARBA" id="ARBA00023012"/>
    </source>
</evidence>
<evidence type="ECO:0000313" key="18">
    <source>
        <dbReference type="Proteomes" id="UP000192408"/>
    </source>
</evidence>
<reference evidence="18" key="1">
    <citation type="submission" date="2017-04" db="EMBL/GenBank/DDBJ databases">
        <authorList>
            <person name="Varghese N."/>
            <person name="Submissions S."/>
        </authorList>
    </citation>
    <scope>NUCLEOTIDE SEQUENCE [LARGE SCALE GENOMIC DNA]</scope>
    <source>
        <strain evidence="18">DSM 23072</strain>
    </source>
</reference>
<keyword evidence="13" id="KW-0902">Two-component regulatory system</keyword>
<dbReference type="Gene3D" id="1.10.287.130">
    <property type="match status" value="1"/>
</dbReference>
<keyword evidence="10 17" id="KW-0418">Kinase</keyword>
<dbReference type="GO" id="GO:0016036">
    <property type="term" value="P:cellular response to phosphate starvation"/>
    <property type="evidence" value="ECO:0007669"/>
    <property type="project" value="TreeGrafter"/>
</dbReference>
<dbReference type="InterPro" id="IPR005467">
    <property type="entry name" value="His_kinase_dom"/>
</dbReference>
<evidence type="ECO:0000259" key="16">
    <source>
        <dbReference type="PROSITE" id="PS50109"/>
    </source>
</evidence>
<evidence type="ECO:0000256" key="5">
    <source>
        <dbReference type="ARBA" id="ARBA00022475"/>
    </source>
</evidence>
<keyword evidence="15" id="KW-0472">Membrane</keyword>
<gene>
    <name evidence="17" type="ORF">SAMN05660772_02683</name>
</gene>
<dbReference type="SMART" id="SM00387">
    <property type="entry name" value="HATPase_c"/>
    <property type="match status" value="1"/>
</dbReference>
<dbReference type="Pfam" id="PF11808">
    <property type="entry name" value="PhoR"/>
    <property type="match status" value="1"/>
</dbReference>
<dbReference type="InterPro" id="IPR003661">
    <property type="entry name" value="HisK_dim/P_dom"/>
</dbReference>
<evidence type="ECO:0000256" key="14">
    <source>
        <dbReference type="SAM" id="MobiDB-lite"/>
    </source>
</evidence>
<keyword evidence="8 15" id="KW-0812">Transmembrane</keyword>
<feature type="compositionally biased region" description="Polar residues" evidence="14">
    <location>
        <begin position="431"/>
        <end position="441"/>
    </location>
</feature>
<dbReference type="STRING" id="1122938.SAMN05660772_02683"/>
<sequence>MLKMPCFNFVVELSVAAVIAAVFSYFSGTFLVWFLLVILLILIWHHYSETRFLKMLDRNRVSDKYQIGIWETISQTLAYQKRRSHKERFRTLRILSRLNKNIQFIPDAVIICHYDGQIYWCNNAAQELFSFFWNKKSNKNLLNVIFYPEFKAYFESGEHKTPLVLMPTHDQYIEVNLNRYDDENYMLIARDITQIIKLLQSRQIFLSNLNHELRTPLTVLQGYLEMLEDRKASKALHARAVAIMQEQVQRMSNLLQQLTFLIKIETSSPNDQQEVVDVPAILQLLAKDSEILSDQAHHVSFELEPHLKVKGNPAELNSLFSNLVYNAIKHSEGDKIEVCWKKCDDGAYFEVKDNGKGIAAEHLPHLTERFYRVQESRSRDSGGSGIGLAIVKYALAHINSHLNIRSEPGKGSIFCFTVPHEFLVEDGMATDNGTATDSGTPRDNGGMPRDNG</sequence>
<dbReference type="SUPFAM" id="SSF55785">
    <property type="entry name" value="PYP-like sensor domain (PAS domain)"/>
    <property type="match status" value="1"/>
</dbReference>
<keyword evidence="12 15" id="KW-1133">Transmembrane helix</keyword>
<evidence type="ECO:0000256" key="15">
    <source>
        <dbReference type="SAM" id="Phobius"/>
    </source>
</evidence>
<dbReference type="PROSITE" id="PS50109">
    <property type="entry name" value="HIS_KIN"/>
    <property type="match status" value="1"/>
</dbReference>
<protein>
    <recommendedName>
        <fullName evidence="3">histidine kinase</fullName>
        <ecNumber evidence="3">2.7.13.3</ecNumber>
    </recommendedName>
</protein>
<dbReference type="PRINTS" id="PR00344">
    <property type="entry name" value="BCTRLSENSOR"/>
</dbReference>
<evidence type="ECO:0000313" key="17">
    <source>
        <dbReference type="EMBL" id="SMB87208.1"/>
    </source>
</evidence>
<dbReference type="InterPro" id="IPR036097">
    <property type="entry name" value="HisK_dim/P_sf"/>
</dbReference>
<evidence type="ECO:0000256" key="4">
    <source>
        <dbReference type="ARBA" id="ARBA00022448"/>
    </source>
</evidence>
<dbReference type="InterPro" id="IPR035965">
    <property type="entry name" value="PAS-like_dom_sf"/>
</dbReference>
<dbReference type="Gene3D" id="3.30.565.10">
    <property type="entry name" value="Histidine kinase-like ATPase, C-terminal domain"/>
    <property type="match status" value="1"/>
</dbReference>
<dbReference type="Pfam" id="PF02518">
    <property type="entry name" value="HATPase_c"/>
    <property type="match status" value="1"/>
</dbReference>
<evidence type="ECO:0000256" key="1">
    <source>
        <dbReference type="ARBA" id="ARBA00000085"/>
    </source>
</evidence>
<dbReference type="InterPro" id="IPR004358">
    <property type="entry name" value="Sig_transdc_His_kin-like_C"/>
</dbReference>
<evidence type="ECO:0000256" key="11">
    <source>
        <dbReference type="ARBA" id="ARBA00022840"/>
    </source>
</evidence>
<dbReference type="SUPFAM" id="SSF47384">
    <property type="entry name" value="Homodimeric domain of signal transducing histidine kinase"/>
    <property type="match status" value="1"/>
</dbReference>
<evidence type="ECO:0000256" key="7">
    <source>
        <dbReference type="ARBA" id="ARBA00022679"/>
    </source>
</evidence>
<dbReference type="GO" id="GO:0005524">
    <property type="term" value="F:ATP binding"/>
    <property type="evidence" value="ECO:0007669"/>
    <property type="project" value="UniProtKB-KW"/>
</dbReference>
<keyword evidence="6" id="KW-0597">Phosphoprotein</keyword>
<dbReference type="InterPro" id="IPR021766">
    <property type="entry name" value="PhoR_N"/>
</dbReference>
<dbReference type="InterPro" id="IPR050351">
    <property type="entry name" value="BphY/WalK/GraS-like"/>
</dbReference>
<dbReference type="PANTHER" id="PTHR45453:SF1">
    <property type="entry name" value="PHOSPHATE REGULON SENSOR PROTEIN PHOR"/>
    <property type="match status" value="1"/>
</dbReference>
<keyword evidence="7" id="KW-0808">Transferase</keyword>
<dbReference type="InterPro" id="IPR014310">
    <property type="entry name" value="Sig_transdc_His_kinase_PhoR"/>
</dbReference>
<feature type="domain" description="Histidine kinase" evidence="16">
    <location>
        <begin position="208"/>
        <end position="422"/>
    </location>
</feature>
<dbReference type="SUPFAM" id="SSF55874">
    <property type="entry name" value="ATPase domain of HSP90 chaperone/DNA topoisomerase II/histidine kinase"/>
    <property type="match status" value="1"/>
</dbReference>
<evidence type="ECO:0000256" key="8">
    <source>
        <dbReference type="ARBA" id="ARBA00022692"/>
    </source>
</evidence>
<keyword evidence="5" id="KW-1003">Cell membrane</keyword>
<dbReference type="GO" id="GO:0004721">
    <property type="term" value="F:phosphoprotein phosphatase activity"/>
    <property type="evidence" value="ECO:0007669"/>
    <property type="project" value="InterPro"/>
</dbReference>
<dbReference type="InterPro" id="IPR036890">
    <property type="entry name" value="HATPase_C_sf"/>
</dbReference>
<dbReference type="Proteomes" id="UP000192408">
    <property type="component" value="Unassembled WGS sequence"/>
</dbReference>
<keyword evidence="4" id="KW-0813">Transport</keyword>
<name>A0A1W1V1M5_9PAST</name>
<dbReference type="FunFam" id="1.10.287.130:FF:000001">
    <property type="entry name" value="Two-component sensor histidine kinase"/>
    <property type="match status" value="1"/>
</dbReference>
<proteinExistence type="predicted"/>
<comment type="catalytic activity">
    <reaction evidence="1">
        <text>ATP + protein L-histidine = ADP + protein N-phospho-L-histidine.</text>
        <dbReference type="EC" id="2.7.13.3"/>
    </reaction>
</comment>
<dbReference type="NCBIfam" id="NF008235">
    <property type="entry name" value="PRK11006.1"/>
    <property type="match status" value="1"/>
</dbReference>
<dbReference type="AlphaFoldDB" id="A0A1W1V1M5"/>
<feature type="transmembrane region" description="Helical" evidence="15">
    <location>
        <begin position="7"/>
        <end position="25"/>
    </location>
</feature>
<feature type="region of interest" description="Disordered" evidence="14">
    <location>
        <begin position="428"/>
        <end position="452"/>
    </location>
</feature>
<dbReference type="GO" id="GO:0005886">
    <property type="term" value="C:plasma membrane"/>
    <property type="evidence" value="ECO:0007669"/>
    <property type="project" value="UniProtKB-SubCell"/>
</dbReference>
<dbReference type="NCBIfam" id="TIGR02966">
    <property type="entry name" value="phoR_proteo"/>
    <property type="match status" value="1"/>
</dbReference>
<dbReference type="CDD" id="cd00082">
    <property type="entry name" value="HisKA"/>
    <property type="match status" value="1"/>
</dbReference>
<dbReference type="PANTHER" id="PTHR45453">
    <property type="entry name" value="PHOSPHATE REGULON SENSOR PROTEIN PHOR"/>
    <property type="match status" value="1"/>
</dbReference>
<dbReference type="Pfam" id="PF00512">
    <property type="entry name" value="HisKA"/>
    <property type="match status" value="1"/>
</dbReference>
<evidence type="ECO:0000256" key="3">
    <source>
        <dbReference type="ARBA" id="ARBA00012438"/>
    </source>
</evidence>
<evidence type="ECO:0000256" key="12">
    <source>
        <dbReference type="ARBA" id="ARBA00022989"/>
    </source>
</evidence>
<evidence type="ECO:0000256" key="10">
    <source>
        <dbReference type="ARBA" id="ARBA00022777"/>
    </source>
</evidence>